<evidence type="ECO:0000256" key="5">
    <source>
        <dbReference type="SAM" id="Phobius"/>
    </source>
</evidence>
<dbReference type="SMART" id="SM00499">
    <property type="entry name" value="AAI"/>
    <property type="match status" value="2"/>
</dbReference>
<organism evidence="7 8">
    <name type="scientific">Digitaria exilis</name>
    <dbReference type="NCBI Taxonomy" id="1010633"/>
    <lineage>
        <taxon>Eukaryota</taxon>
        <taxon>Viridiplantae</taxon>
        <taxon>Streptophyta</taxon>
        <taxon>Embryophyta</taxon>
        <taxon>Tracheophyta</taxon>
        <taxon>Spermatophyta</taxon>
        <taxon>Magnoliopsida</taxon>
        <taxon>Liliopsida</taxon>
        <taxon>Poales</taxon>
        <taxon>Poaceae</taxon>
        <taxon>PACMAD clade</taxon>
        <taxon>Panicoideae</taxon>
        <taxon>Panicodae</taxon>
        <taxon>Paniceae</taxon>
        <taxon>Anthephorinae</taxon>
        <taxon>Digitaria</taxon>
    </lineage>
</organism>
<keyword evidence="5" id="KW-1133">Transmembrane helix</keyword>
<evidence type="ECO:0000256" key="2">
    <source>
        <dbReference type="ARBA" id="ARBA00022448"/>
    </source>
</evidence>
<proteinExistence type="inferred from homology"/>
<protein>
    <recommendedName>
        <fullName evidence="6">Bifunctional inhibitor/plant lipid transfer protein/seed storage helical domain-containing protein</fullName>
    </recommendedName>
</protein>
<dbReference type="GO" id="GO:0006869">
    <property type="term" value="P:lipid transport"/>
    <property type="evidence" value="ECO:0007669"/>
    <property type="project" value="InterPro"/>
</dbReference>
<dbReference type="SUPFAM" id="SSF47699">
    <property type="entry name" value="Bifunctional inhibitor/lipid-transfer protein/seed storage 2S albumin"/>
    <property type="match status" value="2"/>
</dbReference>
<evidence type="ECO:0000256" key="1">
    <source>
        <dbReference type="ARBA" id="ARBA00009707"/>
    </source>
</evidence>
<name>A0A835C948_9POAL</name>
<sequence length="434" mass="45729">MSPCNPPSFTSGASISRTWRAPRDLASQSALHTCAALATHFHLDVARRKVVAALMVLEPINGTGSSPNDSHHPSPAQLLLVALAAMAVVLLLSGGGADAATCDATQLTPCAGAIIGNSAPTAACCARMKEQEPCMCTYARDPNLQRYVNSPNGKKALAACKVPVPLCGYVRTFRGRLKIARLRAAIYYEAWTAAMRIAEACHLVLLLAVQKRWPRASDFAGLDQPLPSLHQVHPLHDALFVCPPVPSEFDASNAKASLALFLVALTVSSAVLGLATGAGAATACTPTQLTPCAPAIIGNAAPTAACCSKLKAHPASCFCQYKKDPNMKRYVNSPNGKKVFAACKIITRGRSCRIILSPLSSQEAARTAVGDPPSGRHHAYATCLQDSRSIKLTCQLMPPAPRRPLTTMGCPERGEPLMALSPPLAADGTELTRE</sequence>
<feature type="transmembrane region" description="Helical" evidence="5">
    <location>
        <begin position="78"/>
        <end position="97"/>
    </location>
</feature>
<accession>A0A835C948</accession>
<comment type="similarity">
    <text evidence="1">Belongs to the plant LTP family. B11E subfamily.</text>
</comment>
<keyword evidence="5" id="KW-0472">Membrane</keyword>
<comment type="caution">
    <text evidence="7">The sequence shown here is derived from an EMBL/GenBank/DDBJ whole genome shotgun (WGS) entry which is preliminary data.</text>
</comment>
<feature type="domain" description="Bifunctional inhibitor/plant lipid transfer protein/seed storage helical" evidence="6">
    <location>
        <begin position="102"/>
        <end position="167"/>
    </location>
</feature>
<dbReference type="AlphaFoldDB" id="A0A835C948"/>
<keyword evidence="8" id="KW-1185">Reference proteome</keyword>
<keyword evidence="2" id="KW-0813">Transport</keyword>
<evidence type="ECO:0000256" key="3">
    <source>
        <dbReference type="ARBA" id="ARBA00023121"/>
    </source>
</evidence>
<dbReference type="InterPro" id="IPR036312">
    <property type="entry name" value="Bifun_inhib/LTP/seed_sf"/>
</dbReference>
<evidence type="ECO:0000313" key="7">
    <source>
        <dbReference type="EMBL" id="KAF8716293.1"/>
    </source>
</evidence>
<evidence type="ECO:0000259" key="6">
    <source>
        <dbReference type="SMART" id="SM00499"/>
    </source>
</evidence>
<keyword evidence="5" id="KW-0812">Transmembrane</keyword>
<evidence type="ECO:0000256" key="4">
    <source>
        <dbReference type="SAM" id="MobiDB-lite"/>
    </source>
</evidence>
<dbReference type="PANTHER" id="PTHR33214">
    <property type="entry name" value="BIFUNCTIONAL INHIBITOR/LIPID-TRANSFER PROTEIN/SEED STORAGE 2S ALBUMIN SUPERFAMILY PROTEIN"/>
    <property type="match status" value="1"/>
</dbReference>
<keyword evidence="3" id="KW-0446">Lipid-binding</keyword>
<dbReference type="Gene3D" id="1.10.110.10">
    <property type="entry name" value="Plant lipid-transfer and hydrophobic proteins"/>
    <property type="match status" value="2"/>
</dbReference>
<dbReference type="GO" id="GO:0008289">
    <property type="term" value="F:lipid binding"/>
    <property type="evidence" value="ECO:0007669"/>
    <property type="project" value="UniProtKB-KW"/>
</dbReference>
<feature type="domain" description="Bifunctional inhibitor/plant lipid transfer protein/seed storage helical" evidence="6">
    <location>
        <begin position="284"/>
        <end position="352"/>
    </location>
</feature>
<dbReference type="Proteomes" id="UP000636709">
    <property type="component" value="Unassembled WGS sequence"/>
</dbReference>
<reference evidence="7" key="1">
    <citation type="submission" date="2020-07" db="EMBL/GenBank/DDBJ databases">
        <title>Genome sequence and genetic diversity analysis of an under-domesticated orphan crop, white fonio (Digitaria exilis).</title>
        <authorList>
            <person name="Bennetzen J.L."/>
            <person name="Chen S."/>
            <person name="Ma X."/>
            <person name="Wang X."/>
            <person name="Yssel A.E.J."/>
            <person name="Chaluvadi S.R."/>
            <person name="Johnson M."/>
            <person name="Gangashetty P."/>
            <person name="Hamidou F."/>
            <person name="Sanogo M.D."/>
            <person name="Zwaenepoel A."/>
            <person name="Wallace J."/>
            <person name="Van De Peer Y."/>
            <person name="Van Deynze A."/>
        </authorList>
    </citation>
    <scope>NUCLEOTIDE SEQUENCE</scope>
    <source>
        <tissue evidence="7">Leaves</tissue>
    </source>
</reference>
<dbReference type="EMBL" id="JACEFO010001727">
    <property type="protein sequence ID" value="KAF8716293.1"/>
    <property type="molecule type" value="Genomic_DNA"/>
</dbReference>
<dbReference type="InterPro" id="IPR016140">
    <property type="entry name" value="Bifunc_inhib/LTP/seed_store"/>
</dbReference>
<dbReference type="InterPro" id="IPR033872">
    <property type="entry name" value="nsLTP2"/>
</dbReference>
<gene>
    <name evidence="7" type="ORF">HU200_026580</name>
</gene>
<dbReference type="OrthoDB" id="665742at2759"/>
<dbReference type="CDD" id="cd01959">
    <property type="entry name" value="nsLTP2"/>
    <property type="match status" value="2"/>
</dbReference>
<evidence type="ECO:0000313" key="8">
    <source>
        <dbReference type="Proteomes" id="UP000636709"/>
    </source>
</evidence>
<feature type="region of interest" description="Disordered" evidence="4">
    <location>
        <begin position="414"/>
        <end position="434"/>
    </location>
</feature>
<dbReference type="PANTHER" id="PTHR33214:SF69">
    <property type="entry name" value="BIFUNCTIONAL INHIBITOR_LIPID-TRANSFER PROTEIN_SEED STORAGE 2S ALBUMIN SUPERFAMILY PROTEIN"/>
    <property type="match status" value="1"/>
</dbReference>